<dbReference type="PANTHER" id="PTHR33098:SF57">
    <property type="entry name" value="DUF4408 DOMAIN PROTEIN"/>
    <property type="match status" value="1"/>
</dbReference>
<dbReference type="EMBL" id="BTGU01000044">
    <property type="protein sequence ID" value="GMN53108.1"/>
    <property type="molecule type" value="Genomic_DNA"/>
</dbReference>
<keyword evidence="2" id="KW-0472">Membrane</keyword>
<evidence type="ECO:0000259" key="3">
    <source>
        <dbReference type="Pfam" id="PF14364"/>
    </source>
</evidence>
<accession>A0AA88DBJ2</accession>
<dbReference type="InterPro" id="IPR008480">
    <property type="entry name" value="DUF761_pln"/>
</dbReference>
<keyword evidence="2" id="KW-1133">Transmembrane helix</keyword>
<protein>
    <recommendedName>
        <fullName evidence="3">DUF4408 domain-containing protein</fullName>
    </recommendedName>
</protein>
<evidence type="ECO:0000256" key="1">
    <source>
        <dbReference type="SAM" id="MobiDB-lite"/>
    </source>
</evidence>
<feature type="region of interest" description="Disordered" evidence="1">
    <location>
        <begin position="145"/>
        <end position="217"/>
    </location>
</feature>
<organism evidence="4 5">
    <name type="scientific">Ficus carica</name>
    <name type="common">Common fig</name>
    <dbReference type="NCBI Taxonomy" id="3494"/>
    <lineage>
        <taxon>Eukaryota</taxon>
        <taxon>Viridiplantae</taxon>
        <taxon>Streptophyta</taxon>
        <taxon>Embryophyta</taxon>
        <taxon>Tracheophyta</taxon>
        <taxon>Spermatophyta</taxon>
        <taxon>Magnoliopsida</taxon>
        <taxon>eudicotyledons</taxon>
        <taxon>Gunneridae</taxon>
        <taxon>Pentapetalae</taxon>
        <taxon>rosids</taxon>
        <taxon>fabids</taxon>
        <taxon>Rosales</taxon>
        <taxon>Moraceae</taxon>
        <taxon>Ficeae</taxon>
        <taxon>Ficus</taxon>
    </lineage>
</organism>
<feature type="compositionally biased region" description="Acidic residues" evidence="1">
    <location>
        <begin position="176"/>
        <end position="186"/>
    </location>
</feature>
<dbReference type="Pfam" id="PF05553">
    <property type="entry name" value="DUF761"/>
    <property type="match status" value="1"/>
</dbReference>
<dbReference type="AlphaFoldDB" id="A0AA88DBJ2"/>
<feature type="compositionally biased region" description="Basic and acidic residues" evidence="1">
    <location>
        <begin position="187"/>
        <end position="203"/>
    </location>
</feature>
<dbReference type="InterPro" id="IPR025520">
    <property type="entry name" value="DUF4408"/>
</dbReference>
<proteinExistence type="predicted"/>
<sequence length="249" mass="28093">MVVSVCSSFMASWLTPTSLFFLLNLTIGTIFLMTRFGTPNNPQLGPPHDPTRLARASSFLDRVRSVNFSLYKFEHPSSQPELHHLPDPDHVTEYSNHTPRIERTPSLLERLKSINLSTIYNRSDQPEPEVDRGDRIPEVHDHGVVRSKSETSVARSPPAEKMTKSASEKLGQGGGGDEEKEEEEIAVVERMRPATAKVEKSVKESQTASFGEDDGVDAKADDFINRFKQQLKLQRLESLKRFSEMWKGK</sequence>
<reference evidence="4" key="1">
    <citation type="submission" date="2023-07" db="EMBL/GenBank/DDBJ databases">
        <title>draft genome sequence of fig (Ficus carica).</title>
        <authorList>
            <person name="Takahashi T."/>
            <person name="Nishimura K."/>
        </authorList>
    </citation>
    <scope>NUCLEOTIDE SEQUENCE</scope>
</reference>
<dbReference type="Pfam" id="PF14364">
    <property type="entry name" value="DUF4408"/>
    <property type="match status" value="1"/>
</dbReference>
<feature type="transmembrane region" description="Helical" evidence="2">
    <location>
        <begin position="12"/>
        <end position="33"/>
    </location>
</feature>
<evidence type="ECO:0000313" key="5">
    <source>
        <dbReference type="Proteomes" id="UP001187192"/>
    </source>
</evidence>
<dbReference type="PANTHER" id="PTHR33098">
    <property type="entry name" value="COTTON FIBER (DUF761)"/>
    <property type="match status" value="1"/>
</dbReference>
<comment type="caution">
    <text evidence="4">The sequence shown here is derived from an EMBL/GenBank/DDBJ whole genome shotgun (WGS) entry which is preliminary data.</text>
</comment>
<keyword evidence="2" id="KW-0812">Transmembrane</keyword>
<evidence type="ECO:0000256" key="2">
    <source>
        <dbReference type="SAM" id="Phobius"/>
    </source>
</evidence>
<dbReference type="Proteomes" id="UP001187192">
    <property type="component" value="Unassembled WGS sequence"/>
</dbReference>
<gene>
    <name evidence="4" type="ORF">TIFTF001_022256</name>
</gene>
<evidence type="ECO:0000313" key="4">
    <source>
        <dbReference type="EMBL" id="GMN53108.1"/>
    </source>
</evidence>
<feature type="domain" description="DUF4408" evidence="3">
    <location>
        <begin position="8"/>
        <end position="36"/>
    </location>
</feature>
<keyword evidence="5" id="KW-1185">Reference proteome</keyword>
<name>A0AA88DBJ2_FICCA</name>